<comment type="caution">
    <text evidence="11">The sequence shown here is derived from an EMBL/GenBank/DDBJ whole genome shotgun (WGS) entry which is preliminary data.</text>
</comment>
<evidence type="ECO:0000256" key="2">
    <source>
        <dbReference type="ARBA" id="ARBA00008346"/>
    </source>
</evidence>
<dbReference type="InterPro" id="IPR018129">
    <property type="entry name" value="PEP_COase_Lys_AS"/>
</dbReference>
<evidence type="ECO:0000313" key="11">
    <source>
        <dbReference type="EMBL" id="KAG2495712.1"/>
    </source>
</evidence>
<accession>A0A835Y5Y7</accession>
<evidence type="ECO:0000256" key="1">
    <source>
        <dbReference type="ARBA" id="ARBA00001946"/>
    </source>
</evidence>
<dbReference type="GO" id="GO:0005829">
    <property type="term" value="C:cytosol"/>
    <property type="evidence" value="ECO:0007669"/>
    <property type="project" value="TreeGrafter"/>
</dbReference>
<sequence>MFKKIERIRTLAQCSAQLQLKGDSIASNMIAHRLAETLMSLDIEEAVPLTRACGHYLNLSGIAELHHGVRRDRATREPAGHSSDSVFARLIAEGVPPDELYRAVSEQEVEIVLTAHPTQVNRRTLQYKHTRIAALLQQHDRSDLTTEERRGIVQELQREVAALWQTDELRRQKPTPLDEARGGLHIVEQSLWAAVPQYMRRLSAALKKHTGHDLPLQATPFRFGSWMGGDRDGNPNVTAKVTQHVTALARWMAADLYLREIDTLRFELSMSQCSAAVWKMARRIIAEGHTRKAGAVRAQAAAANRQGAADAASHGGSAAAAAYAAGEPPASFRLLAPKASRARKGASTDGGVGVLAGGEGAAFPGGMILGTQPVSAHTAAEVSVPHDLPGQVRRGGGSDLEFDDEEPTPAYPGALDGRPPAPAAASAGTPAGPLRPAGAGPLTLAAEPGTPNTLPLPSAMPTPFKPASETAPPAAEVAGAGVDGHSAEGSGEGGEGDRANASDPTLMRKSLMAQRTGTSPVMFARQHEHPGFHPYRIVLGHVRDRLAATRRRMEDLLSGREPVNGEEGAAWYESEDELAEPLMACYWSMWECGGGVIADGRLLDLIRRVYTFGMCLMKLDLRQESTRHREALDAVTRYLGIGAYDEWSEDEKIEWLTKELQGRRPLIPADMPMTEEVREVLDTFKVAAQLGRGSLGAYVISMTKGASDVMAVELLQREARMQVSADNSKPLDENSALRVVPLFETLEDLDAAEEIMTRLLTNPWYRAHLASAHGDHQECMLGYSDSGKDAGRLAANWALYKCQERLVAICKAHGARLTLFHGRGGTVGRGGGPTHLAIQSQPPGSVEGSFRITEQGEMVQAKFGISGVALTTLETYTTAVLLATLRPPSPPRREEWRSVMEMLSRSSCESYRAVVHNNPGFIQYFKQATPEEELGNLNIGSRPARRRADPTIATLRAIPWIFAWTQTRLILPSWLGIGNALMAAMEKGHLPTLQAMYREWPFFSSTVDLIEMILAKTDARIAALYDEVLVADPESKRLGQELRDRLQRCKNAVLKVTGHEVLLASNPTLRKLLGMRNPYVDPINILQVEILRRLREDPNNQRLRDALLISINGIAAGMRNTG</sequence>
<dbReference type="GO" id="GO:0006099">
    <property type="term" value="P:tricarboxylic acid cycle"/>
    <property type="evidence" value="ECO:0007669"/>
    <property type="project" value="InterPro"/>
</dbReference>
<evidence type="ECO:0000256" key="4">
    <source>
        <dbReference type="ARBA" id="ARBA00022842"/>
    </source>
</evidence>
<proteinExistence type="inferred from homology"/>
<dbReference type="EC" id="4.1.1.31" evidence="3"/>
<dbReference type="PANTHER" id="PTHR30523:SF6">
    <property type="entry name" value="PHOSPHOENOLPYRUVATE CARBOXYLASE"/>
    <property type="match status" value="1"/>
</dbReference>
<comment type="similarity">
    <text evidence="2">Belongs to the PEPCase type 1 family.</text>
</comment>
<dbReference type="AlphaFoldDB" id="A0A835Y5Y7"/>
<evidence type="ECO:0000256" key="3">
    <source>
        <dbReference type="ARBA" id="ARBA00012305"/>
    </source>
</evidence>
<dbReference type="Proteomes" id="UP000612055">
    <property type="component" value="Unassembled WGS sequence"/>
</dbReference>
<dbReference type="Gene3D" id="1.20.1440.90">
    <property type="entry name" value="Phosphoenolpyruvate/pyruvate domain"/>
    <property type="match status" value="2"/>
</dbReference>
<dbReference type="EMBL" id="JAEHOE010000023">
    <property type="protein sequence ID" value="KAG2495712.1"/>
    <property type="molecule type" value="Genomic_DNA"/>
</dbReference>
<keyword evidence="5" id="KW-0456">Lyase</keyword>
<dbReference type="PROSITE" id="PS00781">
    <property type="entry name" value="PEPCASE_1"/>
    <property type="match status" value="1"/>
</dbReference>
<gene>
    <name evidence="11" type="ORF">HYH03_006312</name>
</gene>
<evidence type="ECO:0000256" key="9">
    <source>
        <dbReference type="PROSITE-ProRule" id="PRU10112"/>
    </source>
</evidence>
<dbReference type="OrthoDB" id="1365747at2759"/>
<dbReference type="InterPro" id="IPR033129">
    <property type="entry name" value="PEPCASE_His_AS"/>
</dbReference>
<dbReference type="Pfam" id="PF00311">
    <property type="entry name" value="PEPcase"/>
    <property type="match status" value="2"/>
</dbReference>
<feature type="active site" evidence="8">
    <location>
        <position position="116"/>
    </location>
</feature>
<reference evidence="11" key="1">
    <citation type="journal article" date="2020" name="bioRxiv">
        <title>Comparative genomics of Chlamydomonas.</title>
        <authorList>
            <person name="Craig R.J."/>
            <person name="Hasan A.R."/>
            <person name="Ness R.W."/>
            <person name="Keightley P.D."/>
        </authorList>
    </citation>
    <scope>NUCLEOTIDE SEQUENCE</scope>
    <source>
        <strain evidence="11">CCAP 11/70</strain>
    </source>
</reference>
<feature type="compositionally biased region" description="Low complexity" evidence="10">
    <location>
        <begin position="469"/>
        <end position="480"/>
    </location>
</feature>
<evidence type="ECO:0000256" key="5">
    <source>
        <dbReference type="ARBA" id="ARBA00023239"/>
    </source>
</evidence>
<dbReference type="PRINTS" id="PR00150">
    <property type="entry name" value="PEPCARBXLASE"/>
</dbReference>
<evidence type="ECO:0000256" key="10">
    <source>
        <dbReference type="SAM" id="MobiDB-lite"/>
    </source>
</evidence>
<dbReference type="GO" id="GO:0008964">
    <property type="term" value="F:phosphoenolpyruvate carboxylase activity"/>
    <property type="evidence" value="ECO:0007669"/>
    <property type="project" value="UniProtKB-EC"/>
</dbReference>
<keyword evidence="6" id="KW-0120">Carbon dioxide fixation</keyword>
<dbReference type="PANTHER" id="PTHR30523">
    <property type="entry name" value="PHOSPHOENOLPYRUVATE CARBOXYLASE"/>
    <property type="match status" value="1"/>
</dbReference>
<dbReference type="SUPFAM" id="SSF51621">
    <property type="entry name" value="Phosphoenolpyruvate/pyruvate domain"/>
    <property type="match status" value="2"/>
</dbReference>
<feature type="compositionally biased region" description="Low complexity" evidence="10">
    <location>
        <begin position="423"/>
        <end position="449"/>
    </location>
</feature>
<keyword evidence="12" id="KW-1185">Reference proteome</keyword>
<dbReference type="HAMAP" id="MF_00595">
    <property type="entry name" value="PEPcase_type1"/>
    <property type="match status" value="1"/>
</dbReference>
<feature type="region of interest" description="Disordered" evidence="10">
    <location>
        <begin position="378"/>
        <end position="503"/>
    </location>
</feature>
<dbReference type="PROSITE" id="PS00393">
    <property type="entry name" value="PEPCASE_2"/>
    <property type="match status" value="1"/>
</dbReference>
<evidence type="ECO:0000313" key="12">
    <source>
        <dbReference type="Proteomes" id="UP000612055"/>
    </source>
</evidence>
<feature type="active site" evidence="9">
    <location>
        <position position="788"/>
    </location>
</feature>
<evidence type="ECO:0000256" key="6">
    <source>
        <dbReference type="ARBA" id="ARBA00023300"/>
    </source>
</evidence>
<comment type="catalytic activity">
    <reaction evidence="7">
        <text>oxaloacetate + phosphate = phosphoenolpyruvate + hydrogencarbonate</text>
        <dbReference type="Rhea" id="RHEA:28370"/>
        <dbReference type="ChEBI" id="CHEBI:16452"/>
        <dbReference type="ChEBI" id="CHEBI:17544"/>
        <dbReference type="ChEBI" id="CHEBI:43474"/>
        <dbReference type="ChEBI" id="CHEBI:58702"/>
        <dbReference type="EC" id="4.1.1.31"/>
    </reaction>
</comment>
<protein>
    <recommendedName>
        <fullName evidence="3">phosphoenolpyruvate carboxylase</fullName>
        <ecNumber evidence="3">4.1.1.31</ecNumber>
    </recommendedName>
</protein>
<dbReference type="InterPro" id="IPR021135">
    <property type="entry name" value="PEP_COase"/>
</dbReference>
<comment type="cofactor">
    <cofactor evidence="1">
        <name>Mg(2+)</name>
        <dbReference type="ChEBI" id="CHEBI:18420"/>
    </cofactor>
</comment>
<organism evidence="11 12">
    <name type="scientific">Edaphochlamys debaryana</name>
    <dbReference type="NCBI Taxonomy" id="47281"/>
    <lineage>
        <taxon>Eukaryota</taxon>
        <taxon>Viridiplantae</taxon>
        <taxon>Chlorophyta</taxon>
        <taxon>core chlorophytes</taxon>
        <taxon>Chlorophyceae</taxon>
        <taxon>CS clade</taxon>
        <taxon>Chlamydomonadales</taxon>
        <taxon>Chlamydomonadales incertae sedis</taxon>
        <taxon>Edaphochlamys</taxon>
    </lineage>
</organism>
<keyword evidence="4" id="KW-0460">Magnesium</keyword>
<dbReference type="InterPro" id="IPR015813">
    <property type="entry name" value="Pyrv/PenolPyrv_kinase-like_dom"/>
</dbReference>
<evidence type="ECO:0000256" key="8">
    <source>
        <dbReference type="PROSITE-ProRule" id="PRU10111"/>
    </source>
</evidence>
<evidence type="ECO:0000256" key="7">
    <source>
        <dbReference type="ARBA" id="ARBA00048995"/>
    </source>
</evidence>
<dbReference type="InterPro" id="IPR022805">
    <property type="entry name" value="PEP_COase_bac/pln-type"/>
</dbReference>
<dbReference type="GO" id="GO:0015977">
    <property type="term" value="P:carbon fixation"/>
    <property type="evidence" value="ECO:0007669"/>
    <property type="project" value="UniProtKB-KW"/>
</dbReference>
<name>A0A835Y5Y7_9CHLO</name>